<name>A0A336N7U2_AGGAP</name>
<dbReference type="Gene3D" id="3.20.20.70">
    <property type="entry name" value="Aldolase class I"/>
    <property type="match status" value="1"/>
</dbReference>
<keyword evidence="4" id="KW-1133">Transmembrane helix</keyword>
<dbReference type="InterPro" id="IPR041525">
    <property type="entry name" value="N/Namide_PRibTrfase"/>
</dbReference>
<organism evidence="6 7">
    <name type="scientific">Aggregatibacter aphrophilus</name>
    <name type="common">Haemophilus aphrophilus</name>
    <dbReference type="NCBI Taxonomy" id="732"/>
    <lineage>
        <taxon>Bacteria</taxon>
        <taxon>Pseudomonadati</taxon>
        <taxon>Pseudomonadota</taxon>
        <taxon>Gammaproteobacteria</taxon>
        <taxon>Pasteurellales</taxon>
        <taxon>Pasteurellaceae</taxon>
        <taxon>Aggregatibacter</taxon>
    </lineage>
</organism>
<dbReference type="Proteomes" id="UP000253728">
    <property type="component" value="Unassembled WGS sequence"/>
</dbReference>
<dbReference type="InterPro" id="IPR013785">
    <property type="entry name" value="Aldolase_TIM"/>
</dbReference>
<proteinExistence type="predicted"/>
<evidence type="ECO:0000313" key="7">
    <source>
        <dbReference type="Proteomes" id="UP000253728"/>
    </source>
</evidence>
<keyword evidence="3 6" id="KW-0808">Transferase</keyword>
<evidence type="ECO:0000256" key="4">
    <source>
        <dbReference type="SAM" id="Phobius"/>
    </source>
</evidence>
<dbReference type="PANTHER" id="PTHR43816:SF1">
    <property type="entry name" value="NICOTINAMIDE PHOSPHORIBOSYLTRANSFERASE"/>
    <property type="match status" value="1"/>
</dbReference>
<evidence type="ECO:0000313" key="6">
    <source>
        <dbReference type="EMBL" id="SSZ29920.1"/>
    </source>
</evidence>
<dbReference type="AlphaFoldDB" id="A0A336N7U2"/>
<feature type="transmembrane region" description="Helical" evidence="4">
    <location>
        <begin position="47"/>
        <end position="66"/>
    </location>
</feature>
<dbReference type="EMBL" id="UFSP01000003">
    <property type="protein sequence ID" value="SSZ29920.1"/>
    <property type="molecule type" value="Genomic_DNA"/>
</dbReference>
<comment type="pathway">
    <text evidence="1">Cofactor biosynthesis; NAD(+) biosynthesis.</text>
</comment>
<evidence type="ECO:0000256" key="1">
    <source>
        <dbReference type="ARBA" id="ARBA00004790"/>
    </source>
</evidence>
<keyword evidence="2 6" id="KW-0328">Glycosyltransferase</keyword>
<evidence type="ECO:0000259" key="5">
    <source>
        <dbReference type="Pfam" id="PF04095"/>
    </source>
</evidence>
<evidence type="ECO:0000256" key="3">
    <source>
        <dbReference type="ARBA" id="ARBA00022679"/>
    </source>
</evidence>
<accession>A0A336N7U2</accession>
<evidence type="ECO:0000256" key="2">
    <source>
        <dbReference type="ARBA" id="ARBA00022676"/>
    </source>
</evidence>
<dbReference type="GO" id="GO:0009435">
    <property type="term" value="P:NAD+ biosynthetic process"/>
    <property type="evidence" value="ECO:0007669"/>
    <property type="project" value="TreeGrafter"/>
</dbReference>
<sequence length="75" mass="8384">MNFHGTDSLSAIIAASRWYDAESMPAFSIPAAEHSTITGWGRENERATYEICLIALPTSILLFLWYPTVMIYGGR</sequence>
<protein>
    <submittedName>
        <fullName evidence="6">Putative nicotinate phosphoribosyltransferase</fullName>
    </submittedName>
</protein>
<dbReference type="GO" id="GO:0047280">
    <property type="term" value="F:nicotinamide phosphoribosyltransferase activity"/>
    <property type="evidence" value="ECO:0007669"/>
    <property type="project" value="TreeGrafter"/>
</dbReference>
<gene>
    <name evidence="6" type="ORF">NCTC5908_01732</name>
</gene>
<feature type="domain" description="Nicotinate/nicotinamide phosphoribosyltransferase" evidence="5">
    <location>
        <begin position="2"/>
        <end position="46"/>
    </location>
</feature>
<dbReference type="Pfam" id="PF04095">
    <property type="entry name" value="NAPRTase"/>
    <property type="match status" value="1"/>
</dbReference>
<keyword evidence="4" id="KW-0472">Membrane</keyword>
<reference evidence="6 7" key="1">
    <citation type="submission" date="2018-06" db="EMBL/GenBank/DDBJ databases">
        <authorList>
            <consortium name="Pathogen Informatics"/>
            <person name="Doyle S."/>
        </authorList>
    </citation>
    <scope>NUCLEOTIDE SEQUENCE [LARGE SCALE GENOMIC DNA]</scope>
    <source>
        <strain evidence="6 7">NCTC5908</strain>
    </source>
</reference>
<keyword evidence="4" id="KW-0812">Transmembrane</keyword>
<dbReference type="PANTHER" id="PTHR43816">
    <property type="entry name" value="NICOTINAMIDE PHOSPHORIBOSYLTRANSFERASE"/>
    <property type="match status" value="1"/>
</dbReference>
<dbReference type="InterPro" id="IPR016471">
    <property type="entry name" value="Nicotinamide_PRibTrfase"/>
</dbReference>